<evidence type="ECO:0000313" key="11">
    <source>
        <dbReference type="Proteomes" id="UP000537130"/>
    </source>
</evidence>
<evidence type="ECO:0000256" key="6">
    <source>
        <dbReference type="ARBA" id="ARBA00047665"/>
    </source>
</evidence>
<dbReference type="Proteomes" id="UP000537130">
    <property type="component" value="Unassembled WGS sequence"/>
</dbReference>
<evidence type="ECO:0000256" key="7">
    <source>
        <dbReference type="PIRSR" id="PIRSR006487-1"/>
    </source>
</evidence>
<dbReference type="PANTHER" id="PTHR43757">
    <property type="entry name" value="AMINOMETHYLTRANSFERASE"/>
    <property type="match status" value="1"/>
</dbReference>
<evidence type="ECO:0000259" key="9">
    <source>
        <dbReference type="Pfam" id="PF08669"/>
    </source>
</evidence>
<feature type="domain" description="GCVT N-terminal" evidence="8">
    <location>
        <begin position="9"/>
        <end position="256"/>
    </location>
</feature>
<dbReference type="NCBIfam" id="NF001567">
    <property type="entry name" value="PRK00389.1"/>
    <property type="match status" value="1"/>
</dbReference>
<dbReference type="Gene3D" id="2.40.30.110">
    <property type="entry name" value="Aminomethyltransferase beta-barrel domains"/>
    <property type="match status" value="1"/>
</dbReference>
<protein>
    <recommendedName>
        <fullName evidence="2">aminomethyltransferase</fullName>
        <ecNumber evidence="2">2.1.2.10</ecNumber>
    </recommendedName>
    <alternativeName>
        <fullName evidence="5">Glycine cleavage system T protein</fullName>
    </alternativeName>
</protein>
<evidence type="ECO:0000256" key="3">
    <source>
        <dbReference type="ARBA" id="ARBA00022576"/>
    </source>
</evidence>
<dbReference type="InterPro" id="IPR028896">
    <property type="entry name" value="GcvT/YgfZ/DmdA"/>
</dbReference>
<dbReference type="GO" id="GO:0032259">
    <property type="term" value="P:methylation"/>
    <property type="evidence" value="ECO:0007669"/>
    <property type="project" value="UniProtKB-KW"/>
</dbReference>
<dbReference type="GO" id="GO:0005960">
    <property type="term" value="C:glycine cleavage complex"/>
    <property type="evidence" value="ECO:0007669"/>
    <property type="project" value="InterPro"/>
</dbReference>
<dbReference type="PIRSF" id="PIRSF006487">
    <property type="entry name" value="GcvT"/>
    <property type="match status" value="1"/>
</dbReference>
<evidence type="ECO:0000259" key="8">
    <source>
        <dbReference type="Pfam" id="PF01571"/>
    </source>
</evidence>
<dbReference type="GO" id="GO:0008168">
    <property type="term" value="F:methyltransferase activity"/>
    <property type="evidence" value="ECO:0007669"/>
    <property type="project" value="UniProtKB-KW"/>
</dbReference>
<dbReference type="GO" id="GO:0006546">
    <property type="term" value="P:glycine catabolic process"/>
    <property type="evidence" value="ECO:0007669"/>
    <property type="project" value="InterPro"/>
</dbReference>
<evidence type="ECO:0000313" key="10">
    <source>
        <dbReference type="EMBL" id="MBB3046533.1"/>
    </source>
</evidence>
<dbReference type="Gene3D" id="3.30.1360.120">
    <property type="entry name" value="Probable tRNA modification gtpase trme, domain 1"/>
    <property type="match status" value="1"/>
</dbReference>
<reference evidence="10 11" key="1">
    <citation type="submission" date="2020-08" db="EMBL/GenBank/DDBJ databases">
        <title>Genomic Encyclopedia of Type Strains, Phase III (KMG-III): the genomes of soil and plant-associated and newly described type strains.</title>
        <authorList>
            <person name="Whitman W."/>
        </authorList>
    </citation>
    <scope>NUCLEOTIDE SEQUENCE [LARGE SCALE GENOMIC DNA]</scope>
    <source>
        <strain evidence="10 11">CECT 8654</strain>
    </source>
</reference>
<dbReference type="InterPro" id="IPR029043">
    <property type="entry name" value="GcvT/YgfZ_C"/>
</dbReference>
<evidence type="ECO:0000256" key="2">
    <source>
        <dbReference type="ARBA" id="ARBA00012616"/>
    </source>
</evidence>
<accession>A0A7W4Z4V5</accession>
<dbReference type="Gene3D" id="4.10.1250.10">
    <property type="entry name" value="Aminomethyltransferase fragment"/>
    <property type="match status" value="1"/>
</dbReference>
<gene>
    <name evidence="10" type="ORF">FHR99_000769</name>
</gene>
<keyword evidence="3" id="KW-0032">Aminotransferase</keyword>
<dbReference type="InterPro" id="IPR006223">
    <property type="entry name" value="GcvT"/>
</dbReference>
<evidence type="ECO:0000256" key="4">
    <source>
        <dbReference type="ARBA" id="ARBA00022679"/>
    </source>
</evidence>
<organism evidence="10 11">
    <name type="scientific">Litorivivens lipolytica</name>
    <dbReference type="NCBI Taxonomy" id="1524264"/>
    <lineage>
        <taxon>Bacteria</taxon>
        <taxon>Pseudomonadati</taxon>
        <taxon>Pseudomonadota</taxon>
        <taxon>Gammaproteobacteria</taxon>
        <taxon>Litorivivens</taxon>
    </lineage>
</organism>
<dbReference type="SUPFAM" id="SSF103025">
    <property type="entry name" value="Folate-binding domain"/>
    <property type="match status" value="1"/>
</dbReference>
<dbReference type="NCBIfam" id="NF010093">
    <property type="entry name" value="PRK13579.1"/>
    <property type="match status" value="1"/>
</dbReference>
<dbReference type="InterPro" id="IPR027266">
    <property type="entry name" value="TrmE/GcvT-like"/>
</dbReference>
<comment type="catalytic activity">
    <reaction evidence="6">
        <text>N(6)-[(R)-S(8)-aminomethyldihydrolipoyl]-L-lysyl-[protein] + (6S)-5,6,7,8-tetrahydrofolate = N(6)-[(R)-dihydrolipoyl]-L-lysyl-[protein] + (6R)-5,10-methylene-5,6,7,8-tetrahydrofolate + NH4(+)</text>
        <dbReference type="Rhea" id="RHEA:16945"/>
        <dbReference type="Rhea" id="RHEA-COMP:10475"/>
        <dbReference type="Rhea" id="RHEA-COMP:10492"/>
        <dbReference type="ChEBI" id="CHEBI:15636"/>
        <dbReference type="ChEBI" id="CHEBI:28938"/>
        <dbReference type="ChEBI" id="CHEBI:57453"/>
        <dbReference type="ChEBI" id="CHEBI:83100"/>
        <dbReference type="ChEBI" id="CHEBI:83143"/>
        <dbReference type="EC" id="2.1.2.10"/>
    </reaction>
</comment>
<dbReference type="SUPFAM" id="SSF101790">
    <property type="entry name" value="Aminomethyltransferase beta-barrel domain"/>
    <property type="match status" value="1"/>
</dbReference>
<evidence type="ECO:0000256" key="5">
    <source>
        <dbReference type="ARBA" id="ARBA00031395"/>
    </source>
</evidence>
<feature type="domain" description="Aminomethyltransferase C-terminal" evidence="9">
    <location>
        <begin position="286"/>
        <end position="360"/>
    </location>
</feature>
<evidence type="ECO:0000256" key="1">
    <source>
        <dbReference type="ARBA" id="ARBA00008609"/>
    </source>
</evidence>
<feature type="binding site" evidence="7">
    <location>
        <position position="194"/>
    </location>
    <ligand>
        <name>substrate</name>
    </ligand>
</feature>
<dbReference type="EC" id="2.1.2.10" evidence="2"/>
<sequence>MSDLLKTPLFDLHEKLGAKMVPFAGYAMPVQYPEGVLKEHLATRDSAGLFDVSHMGQIRVTGEDIAAALESALPQDVIGLAENRQRYGLLTNEEGGILDDLMFANCGDHFMLVVNAACKHEDLAWLRARVPQLQFELLDDKALLALQGPKARAVMERLAPGAEKMVFMDTADLTVAGIDCWVSCSGYTGEDGYEISVPSTRAAELAEALLACDEVSAIGLGARDSLRLEAGLCLYGHDIDTSKTPVTANLKWAVNKARRPDGERAGGYPGSEVIAAQWSTGVDSQRVLLDIEGRAPVREGVRLVDANDVPVGVVTSGGFGPSVSKPVAMGYVSSAAMEGEIFAEVRKKKIPIAVRSKPFVEQRYFRG</sequence>
<dbReference type="Gene3D" id="3.30.70.1400">
    <property type="entry name" value="Aminomethyltransferase beta-barrel domains"/>
    <property type="match status" value="1"/>
</dbReference>
<keyword evidence="10" id="KW-0489">Methyltransferase</keyword>
<dbReference type="FunFam" id="3.30.70.1400:FF:000001">
    <property type="entry name" value="Aminomethyltransferase"/>
    <property type="match status" value="1"/>
</dbReference>
<dbReference type="PANTHER" id="PTHR43757:SF2">
    <property type="entry name" value="AMINOMETHYLTRANSFERASE, MITOCHONDRIAL"/>
    <property type="match status" value="1"/>
</dbReference>
<dbReference type="InterPro" id="IPR006222">
    <property type="entry name" value="GCVT_N"/>
</dbReference>
<comment type="caution">
    <text evidence="10">The sequence shown here is derived from an EMBL/GenBank/DDBJ whole genome shotgun (WGS) entry which is preliminary data.</text>
</comment>
<keyword evidence="4 10" id="KW-0808">Transferase</keyword>
<dbReference type="Pfam" id="PF08669">
    <property type="entry name" value="GCV_T_C"/>
    <property type="match status" value="1"/>
</dbReference>
<dbReference type="InterPro" id="IPR013977">
    <property type="entry name" value="GcvT_C"/>
</dbReference>
<dbReference type="RefSeq" id="WP_183409223.1">
    <property type="nucleotide sequence ID" value="NZ_JACHWY010000001.1"/>
</dbReference>
<comment type="similarity">
    <text evidence="1">Belongs to the GcvT family.</text>
</comment>
<name>A0A7W4Z4V5_9GAMM</name>
<dbReference type="Pfam" id="PF01571">
    <property type="entry name" value="GCV_T"/>
    <property type="match status" value="1"/>
</dbReference>
<proteinExistence type="inferred from homology"/>
<dbReference type="GO" id="GO:0008483">
    <property type="term" value="F:transaminase activity"/>
    <property type="evidence" value="ECO:0007669"/>
    <property type="project" value="UniProtKB-KW"/>
</dbReference>
<dbReference type="GO" id="GO:0004047">
    <property type="term" value="F:aminomethyltransferase activity"/>
    <property type="evidence" value="ECO:0007669"/>
    <property type="project" value="UniProtKB-EC"/>
</dbReference>
<dbReference type="NCBIfam" id="TIGR00528">
    <property type="entry name" value="gcvT"/>
    <property type="match status" value="1"/>
</dbReference>
<dbReference type="EMBL" id="JACHWY010000001">
    <property type="protein sequence ID" value="MBB3046533.1"/>
    <property type="molecule type" value="Genomic_DNA"/>
</dbReference>
<dbReference type="AlphaFoldDB" id="A0A7W4Z4V5"/>
<keyword evidence="11" id="KW-1185">Reference proteome</keyword>